<evidence type="ECO:0000256" key="2">
    <source>
        <dbReference type="ARBA" id="ARBA00022723"/>
    </source>
</evidence>
<evidence type="ECO:0000256" key="1">
    <source>
        <dbReference type="ARBA" id="ARBA00008635"/>
    </source>
</evidence>
<dbReference type="Pfam" id="PF05163">
    <property type="entry name" value="DinB"/>
    <property type="match status" value="1"/>
</dbReference>
<organism evidence="3 4">
    <name type="scientific">Brevibacillus brevis</name>
    <name type="common">Bacillus brevis</name>
    <dbReference type="NCBI Taxonomy" id="1393"/>
    <lineage>
        <taxon>Bacteria</taxon>
        <taxon>Bacillati</taxon>
        <taxon>Bacillota</taxon>
        <taxon>Bacilli</taxon>
        <taxon>Bacillales</taxon>
        <taxon>Paenibacillaceae</taxon>
        <taxon>Brevibacillus</taxon>
    </lineage>
</organism>
<dbReference type="SUPFAM" id="SSF109854">
    <property type="entry name" value="DinB/YfiT-like putative metalloenzymes"/>
    <property type="match status" value="1"/>
</dbReference>
<proteinExistence type="inferred from homology"/>
<gene>
    <name evidence="3" type="ORF">RGB73_08230</name>
</gene>
<evidence type="ECO:0000313" key="3">
    <source>
        <dbReference type="EMBL" id="WNC16290.1"/>
    </source>
</evidence>
<protein>
    <submittedName>
        <fullName evidence="3">DinB family protein</fullName>
    </submittedName>
</protein>
<keyword evidence="4" id="KW-1185">Reference proteome</keyword>
<dbReference type="InterPro" id="IPR007837">
    <property type="entry name" value="DinB"/>
</dbReference>
<evidence type="ECO:0000313" key="4">
    <source>
        <dbReference type="Proteomes" id="UP001256827"/>
    </source>
</evidence>
<dbReference type="Gene3D" id="1.20.120.450">
    <property type="entry name" value="dinb family like domain"/>
    <property type="match status" value="1"/>
</dbReference>
<keyword evidence="2" id="KW-0479">Metal-binding</keyword>
<dbReference type="Proteomes" id="UP001256827">
    <property type="component" value="Chromosome"/>
</dbReference>
<accession>A0ABY9T871</accession>
<dbReference type="EMBL" id="CP134050">
    <property type="protein sequence ID" value="WNC16290.1"/>
    <property type="molecule type" value="Genomic_DNA"/>
</dbReference>
<comment type="similarity">
    <text evidence="1">Belongs to the DinB family.</text>
</comment>
<name>A0ABY9T871_BREBE</name>
<dbReference type="RefSeq" id="WP_310770814.1">
    <property type="nucleotide sequence ID" value="NZ_CP134050.1"/>
</dbReference>
<dbReference type="InterPro" id="IPR034660">
    <property type="entry name" value="DinB/YfiT-like"/>
</dbReference>
<reference evidence="3 4" key="1">
    <citation type="submission" date="2023-09" db="EMBL/GenBank/DDBJ databases">
        <title>Complete Genome and Methylome dissection of Bacillus brevis NEB573 original source of BbsI restriction endonuclease.</title>
        <authorList>
            <person name="Fomenkov A."/>
            <person name="Roberts R.D."/>
        </authorList>
    </citation>
    <scope>NUCLEOTIDE SEQUENCE [LARGE SCALE GENOMIC DNA]</scope>
    <source>
        <strain evidence="3 4">NEB573</strain>
    </source>
</reference>
<sequence>MFTKTSDFLTEWKQETAITQRLLDALTDDSLNQEVAPGYRTLGQLAWHIAWSLSYLKDLGLNVSKPAGEEAAPESAAFIASEYCRLSAELLQAVESEWPDEVLGQTVNLFGQDWHLGRTLRFVIQHEVHHRGQLTILMRQAGLSVPGVYGPTRDEWIEKGQKPLL</sequence>